<dbReference type="GO" id="GO:0004674">
    <property type="term" value="F:protein serine/threonine kinase activity"/>
    <property type="evidence" value="ECO:0007669"/>
    <property type="project" value="UniProtKB-KW"/>
</dbReference>
<sequence length="127" mass="14596">MKWEVQWQAISHICRIDGTCGRNSLCTYTRDSGKRCSCLHGFKMVNDQDWSRGCEPEQLSVCNKDDDCDFMELPYTEFYGYDISFHLNTTLDACKKTCLQDNNCKGFNFALQVGTGLFFLFLEVLVA</sequence>
<evidence type="ECO:0000259" key="8">
    <source>
        <dbReference type="PROSITE" id="PS50948"/>
    </source>
</evidence>
<dbReference type="EC" id="2.7.11.1" evidence="9"/>
<dbReference type="PROSITE" id="PS50948">
    <property type="entry name" value="PAN"/>
    <property type="match status" value="1"/>
</dbReference>
<evidence type="ECO:0000256" key="5">
    <source>
        <dbReference type="ARBA" id="ARBA00023136"/>
    </source>
</evidence>
<proteinExistence type="predicted"/>
<dbReference type="Gramene" id="mRNA:HanXRQr2_Chr07g0300111">
    <property type="protein sequence ID" value="CDS:HanXRQr2_Chr07g0300111.1"/>
    <property type="gene ID" value="HanXRQr2_Chr07g0300111"/>
</dbReference>
<dbReference type="InterPro" id="IPR003609">
    <property type="entry name" value="Pan_app"/>
</dbReference>
<protein>
    <submittedName>
        <fullName evidence="9">Non-specific serine/threonine protein kinase</fullName>
        <ecNumber evidence="9">2.7.11.1</ecNumber>
    </submittedName>
</protein>
<keyword evidence="9" id="KW-0723">Serine/threonine-protein kinase</keyword>
<dbReference type="PANTHER" id="PTHR47974:SF3">
    <property type="entry name" value="RECEPTOR-LIKE SERINE_THREONINE-PROTEIN KINASE"/>
    <property type="match status" value="1"/>
</dbReference>
<reference evidence="9" key="2">
    <citation type="submission" date="2020-06" db="EMBL/GenBank/DDBJ databases">
        <title>Helianthus annuus Genome sequencing and assembly Release 2.</title>
        <authorList>
            <person name="Gouzy J."/>
            <person name="Langlade N."/>
            <person name="Munos S."/>
        </authorList>
    </citation>
    <scope>NUCLEOTIDE SEQUENCE</scope>
    <source>
        <tissue evidence="9">Leaves</tissue>
    </source>
</reference>
<evidence type="ECO:0000256" key="4">
    <source>
        <dbReference type="ARBA" id="ARBA00022989"/>
    </source>
</evidence>
<feature type="domain" description="Apple" evidence="8">
    <location>
        <begin position="62"/>
        <end position="127"/>
    </location>
</feature>
<keyword evidence="6" id="KW-1015">Disulfide bond</keyword>
<evidence type="ECO:0000256" key="3">
    <source>
        <dbReference type="ARBA" id="ARBA00022729"/>
    </source>
</evidence>
<keyword evidence="10" id="KW-1185">Reference proteome</keyword>
<keyword evidence="9" id="KW-0808">Transferase</keyword>
<comment type="subcellular location">
    <subcellularLocation>
        <location evidence="1">Membrane</location>
        <topology evidence="1">Single-pass membrane protein</topology>
    </subcellularLocation>
</comment>
<evidence type="ECO:0000256" key="1">
    <source>
        <dbReference type="ARBA" id="ARBA00004167"/>
    </source>
</evidence>
<keyword evidence="5 7" id="KW-0472">Membrane</keyword>
<organism evidence="9 10">
    <name type="scientific">Helianthus annuus</name>
    <name type="common">Common sunflower</name>
    <dbReference type="NCBI Taxonomy" id="4232"/>
    <lineage>
        <taxon>Eukaryota</taxon>
        <taxon>Viridiplantae</taxon>
        <taxon>Streptophyta</taxon>
        <taxon>Embryophyta</taxon>
        <taxon>Tracheophyta</taxon>
        <taxon>Spermatophyta</taxon>
        <taxon>Magnoliopsida</taxon>
        <taxon>eudicotyledons</taxon>
        <taxon>Gunneridae</taxon>
        <taxon>Pentapetalae</taxon>
        <taxon>asterids</taxon>
        <taxon>campanulids</taxon>
        <taxon>Asterales</taxon>
        <taxon>Asteraceae</taxon>
        <taxon>Asteroideae</taxon>
        <taxon>Heliantheae alliance</taxon>
        <taxon>Heliantheae</taxon>
        <taxon>Helianthus</taxon>
    </lineage>
</organism>
<evidence type="ECO:0000256" key="6">
    <source>
        <dbReference type="ARBA" id="ARBA00023157"/>
    </source>
</evidence>
<evidence type="ECO:0000256" key="7">
    <source>
        <dbReference type="SAM" id="Phobius"/>
    </source>
</evidence>
<dbReference type="GO" id="GO:0016020">
    <property type="term" value="C:membrane"/>
    <property type="evidence" value="ECO:0007669"/>
    <property type="project" value="UniProtKB-SubCell"/>
</dbReference>
<reference evidence="9" key="1">
    <citation type="journal article" date="2017" name="Nature">
        <title>The sunflower genome provides insights into oil metabolism, flowering and Asterid evolution.</title>
        <authorList>
            <person name="Badouin H."/>
            <person name="Gouzy J."/>
            <person name="Grassa C.J."/>
            <person name="Murat F."/>
            <person name="Staton S.E."/>
            <person name="Cottret L."/>
            <person name="Lelandais-Briere C."/>
            <person name="Owens G.L."/>
            <person name="Carrere S."/>
            <person name="Mayjonade B."/>
            <person name="Legrand L."/>
            <person name="Gill N."/>
            <person name="Kane N.C."/>
            <person name="Bowers J.E."/>
            <person name="Hubner S."/>
            <person name="Bellec A."/>
            <person name="Berard A."/>
            <person name="Berges H."/>
            <person name="Blanchet N."/>
            <person name="Boniface M.C."/>
            <person name="Brunel D."/>
            <person name="Catrice O."/>
            <person name="Chaidir N."/>
            <person name="Claudel C."/>
            <person name="Donnadieu C."/>
            <person name="Faraut T."/>
            <person name="Fievet G."/>
            <person name="Helmstetter N."/>
            <person name="King M."/>
            <person name="Knapp S.J."/>
            <person name="Lai Z."/>
            <person name="Le Paslier M.C."/>
            <person name="Lippi Y."/>
            <person name="Lorenzon L."/>
            <person name="Mandel J.R."/>
            <person name="Marage G."/>
            <person name="Marchand G."/>
            <person name="Marquand E."/>
            <person name="Bret-Mestries E."/>
            <person name="Morien E."/>
            <person name="Nambeesan S."/>
            <person name="Nguyen T."/>
            <person name="Pegot-Espagnet P."/>
            <person name="Pouilly N."/>
            <person name="Raftis F."/>
            <person name="Sallet E."/>
            <person name="Schiex T."/>
            <person name="Thomas J."/>
            <person name="Vandecasteele C."/>
            <person name="Vares D."/>
            <person name="Vear F."/>
            <person name="Vautrin S."/>
            <person name="Crespi M."/>
            <person name="Mangin B."/>
            <person name="Burke J.M."/>
            <person name="Salse J."/>
            <person name="Munos S."/>
            <person name="Vincourt P."/>
            <person name="Rieseberg L.H."/>
            <person name="Langlade N.B."/>
        </authorList>
    </citation>
    <scope>NUCLEOTIDE SEQUENCE</scope>
    <source>
        <tissue evidence="9">Leaves</tissue>
    </source>
</reference>
<feature type="transmembrane region" description="Helical" evidence="7">
    <location>
        <begin position="106"/>
        <end position="126"/>
    </location>
</feature>
<name>A0A9K3IM12_HELAN</name>
<dbReference type="PANTHER" id="PTHR47974">
    <property type="entry name" value="OS07G0415500 PROTEIN"/>
    <property type="match status" value="1"/>
</dbReference>
<evidence type="ECO:0000313" key="10">
    <source>
        <dbReference type="Proteomes" id="UP000215914"/>
    </source>
</evidence>
<dbReference type="GO" id="GO:0048544">
    <property type="term" value="P:recognition of pollen"/>
    <property type="evidence" value="ECO:0007669"/>
    <property type="project" value="InterPro"/>
</dbReference>
<accession>A0A9K3IM12</accession>
<evidence type="ECO:0000256" key="2">
    <source>
        <dbReference type="ARBA" id="ARBA00022692"/>
    </source>
</evidence>
<dbReference type="InterPro" id="IPR000858">
    <property type="entry name" value="S_locus_glycoprot_dom"/>
</dbReference>
<comment type="caution">
    <text evidence="9">The sequence shown here is derived from an EMBL/GenBank/DDBJ whole genome shotgun (WGS) entry which is preliminary data.</text>
</comment>
<evidence type="ECO:0000313" key="9">
    <source>
        <dbReference type="EMBL" id="KAF5799050.1"/>
    </source>
</evidence>
<keyword evidence="3" id="KW-0732">Signal</keyword>
<dbReference type="Pfam" id="PF00954">
    <property type="entry name" value="S_locus_glycop"/>
    <property type="match status" value="1"/>
</dbReference>
<keyword evidence="4 7" id="KW-1133">Transmembrane helix</keyword>
<dbReference type="EMBL" id="MNCJ02000322">
    <property type="protein sequence ID" value="KAF5799050.1"/>
    <property type="molecule type" value="Genomic_DNA"/>
</dbReference>
<dbReference type="Proteomes" id="UP000215914">
    <property type="component" value="Unassembled WGS sequence"/>
</dbReference>
<dbReference type="AlphaFoldDB" id="A0A9K3IM12"/>
<keyword evidence="9" id="KW-0418">Kinase</keyword>
<gene>
    <name evidence="9" type="ORF">HanXRQr2_Chr07g0300111</name>
</gene>
<keyword evidence="2 7" id="KW-0812">Transmembrane</keyword>